<dbReference type="InterPro" id="IPR007278">
    <property type="entry name" value="DUF397"/>
</dbReference>
<evidence type="ECO:0000259" key="1">
    <source>
        <dbReference type="Pfam" id="PF04149"/>
    </source>
</evidence>
<feature type="domain" description="DUF397" evidence="1">
    <location>
        <begin position="5"/>
        <end position="56"/>
    </location>
</feature>
<organism evidence="2">
    <name type="scientific">Streptomyces sp. R21</name>
    <dbReference type="NCBI Taxonomy" id="3238627"/>
    <lineage>
        <taxon>Bacteria</taxon>
        <taxon>Bacillati</taxon>
        <taxon>Actinomycetota</taxon>
        <taxon>Actinomycetes</taxon>
        <taxon>Kitasatosporales</taxon>
        <taxon>Streptomycetaceae</taxon>
        <taxon>Streptomyces</taxon>
    </lineage>
</organism>
<protein>
    <submittedName>
        <fullName evidence="2">DUF397 domain-containing protein</fullName>
    </submittedName>
</protein>
<dbReference type="RefSeq" id="WP_369233803.1">
    <property type="nucleotide sequence ID" value="NZ_CP163435.1"/>
</dbReference>
<proteinExistence type="predicted"/>
<gene>
    <name evidence="2" type="ORF">AB5J56_18200</name>
</gene>
<dbReference type="AlphaFoldDB" id="A0AB39P635"/>
<evidence type="ECO:0000313" key="2">
    <source>
        <dbReference type="EMBL" id="XDQ26520.1"/>
    </source>
</evidence>
<accession>A0AB39P635</accession>
<dbReference type="Pfam" id="PF04149">
    <property type="entry name" value="DUF397"/>
    <property type="match status" value="1"/>
</dbReference>
<dbReference type="EMBL" id="CP163435">
    <property type="protein sequence ID" value="XDQ26520.1"/>
    <property type="molecule type" value="Genomic_DNA"/>
</dbReference>
<sequence length="72" mass="7995">MTDHTWQKSTYSEEGSACVYVATTPAGTILLRESDEPETILTTAQPQLAALISNLRARHPRPRHPSYRSSPT</sequence>
<reference evidence="2" key="1">
    <citation type="submission" date="2024-07" db="EMBL/GenBank/DDBJ databases">
        <authorList>
            <person name="Yu S.T."/>
        </authorList>
    </citation>
    <scope>NUCLEOTIDE SEQUENCE</scope>
    <source>
        <strain evidence="2">R21</strain>
    </source>
</reference>
<name>A0AB39P635_9ACTN</name>